<accession>A0ABW8YNU8</accession>
<evidence type="ECO:0000313" key="2">
    <source>
        <dbReference type="EMBL" id="MFL9841117.1"/>
    </source>
</evidence>
<proteinExistence type="predicted"/>
<dbReference type="Gene3D" id="3.40.50.720">
    <property type="entry name" value="NAD(P)-binding Rossmann-like Domain"/>
    <property type="match status" value="1"/>
</dbReference>
<dbReference type="EMBL" id="JBELQC010000001">
    <property type="protein sequence ID" value="MFL9841117.1"/>
    <property type="molecule type" value="Genomic_DNA"/>
</dbReference>
<reference evidence="2 3" key="1">
    <citation type="submission" date="2024-06" db="EMBL/GenBank/DDBJ databases">
        <authorList>
            <person name="Kaempfer P."/>
            <person name="Viver T."/>
        </authorList>
    </citation>
    <scope>NUCLEOTIDE SEQUENCE [LARGE SCALE GENOMIC DNA]</scope>
    <source>
        <strain evidence="2 3">ST-64</strain>
    </source>
</reference>
<keyword evidence="3" id="KW-1185">Reference proteome</keyword>
<dbReference type="RefSeq" id="WP_408078034.1">
    <property type="nucleotide sequence ID" value="NZ_JBELQC010000001.1"/>
</dbReference>
<dbReference type="InterPro" id="IPR016040">
    <property type="entry name" value="NAD(P)-bd_dom"/>
</dbReference>
<organism evidence="2 3">
    <name type="scientific">Sphingomonas plantiphila</name>
    <dbReference type="NCBI Taxonomy" id="3163295"/>
    <lineage>
        <taxon>Bacteria</taxon>
        <taxon>Pseudomonadati</taxon>
        <taxon>Pseudomonadota</taxon>
        <taxon>Alphaproteobacteria</taxon>
        <taxon>Sphingomonadales</taxon>
        <taxon>Sphingomonadaceae</taxon>
        <taxon>Sphingomonas</taxon>
    </lineage>
</organism>
<evidence type="ECO:0000313" key="3">
    <source>
        <dbReference type="Proteomes" id="UP001629244"/>
    </source>
</evidence>
<dbReference type="InterPro" id="IPR051783">
    <property type="entry name" value="NAD(P)-dependent_oxidoreduct"/>
</dbReference>
<sequence>MRVFLTGATGFVGSHILPQLLAAGHQVLGNARSDESARRLEQAGADVYRGDLNDPAGLAKGAEGADAVIHTAFDHDFARFVENCDKDRRVIEAFGDLLAGSDRPLLITSAIGMGSPGAGLLSREDVLDRSHPVPRIASELAGLSVADRGVSVGVVRLSQIHDPVMQGLVSPMIEIARAKGVSPYVGAGDNRWCAAAVADAARLYVLALERHEPGARWHAVAEEAIPIRAIAEAIAAGLGVPAVSITESEAREHFGWMAGFASLDMPASAAITRERLGWVPTGPTLLEDLARMDYSVRAD</sequence>
<dbReference type="PANTHER" id="PTHR48079:SF6">
    <property type="entry name" value="NAD(P)-BINDING DOMAIN-CONTAINING PROTEIN-RELATED"/>
    <property type="match status" value="1"/>
</dbReference>
<dbReference type="InterPro" id="IPR036291">
    <property type="entry name" value="NAD(P)-bd_dom_sf"/>
</dbReference>
<gene>
    <name evidence="2" type="ORF">ABS767_09100</name>
</gene>
<name>A0ABW8YNU8_9SPHN</name>
<dbReference type="Pfam" id="PF13460">
    <property type="entry name" value="NAD_binding_10"/>
    <property type="match status" value="1"/>
</dbReference>
<dbReference type="Proteomes" id="UP001629244">
    <property type="component" value="Unassembled WGS sequence"/>
</dbReference>
<protein>
    <submittedName>
        <fullName evidence="2">SDR family oxidoreductase</fullName>
    </submittedName>
</protein>
<dbReference type="SUPFAM" id="SSF51735">
    <property type="entry name" value="NAD(P)-binding Rossmann-fold domains"/>
    <property type="match status" value="1"/>
</dbReference>
<dbReference type="PANTHER" id="PTHR48079">
    <property type="entry name" value="PROTEIN YEEZ"/>
    <property type="match status" value="1"/>
</dbReference>
<evidence type="ECO:0000259" key="1">
    <source>
        <dbReference type="Pfam" id="PF13460"/>
    </source>
</evidence>
<feature type="domain" description="NAD(P)-binding" evidence="1">
    <location>
        <begin position="7"/>
        <end position="93"/>
    </location>
</feature>
<dbReference type="CDD" id="cd05262">
    <property type="entry name" value="SDR_a7"/>
    <property type="match status" value="1"/>
</dbReference>
<comment type="caution">
    <text evidence="2">The sequence shown here is derived from an EMBL/GenBank/DDBJ whole genome shotgun (WGS) entry which is preliminary data.</text>
</comment>